<dbReference type="AlphaFoldDB" id="A0A974P1R2"/>
<evidence type="ECO:0000313" key="2">
    <source>
        <dbReference type="EMBL" id="QQZ49327.1"/>
    </source>
</evidence>
<gene>
    <name evidence="2" type="ORF">JKL49_20000</name>
</gene>
<dbReference type="EMBL" id="CP068570">
    <property type="protein sequence ID" value="QQZ49327.1"/>
    <property type="molecule type" value="Genomic_DNA"/>
</dbReference>
<reference evidence="2" key="1">
    <citation type="submission" date="2021-01" db="EMBL/GenBank/DDBJ databases">
        <title>Genome sequence of Phenylobacterium sp. 20VBR1 isolated from a valley glaceir, Ny-Alesund, Svalbard.</title>
        <authorList>
            <person name="Thomas F.A."/>
            <person name="Krishnan K.P."/>
            <person name="Sinha R.K."/>
        </authorList>
    </citation>
    <scope>NUCLEOTIDE SEQUENCE</scope>
    <source>
        <strain evidence="2">20VBR1</strain>
    </source>
</reference>
<evidence type="ECO:0000256" key="1">
    <source>
        <dbReference type="SAM" id="MobiDB-lite"/>
    </source>
</evidence>
<name>A0A974P1R2_9CAUL</name>
<organism evidence="2">
    <name type="scientific">Phenylobacterium glaciei</name>
    <dbReference type="NCBI Taxonomy" id="2803784"/>
    <lineage>
        <taxon>Bacteria</taxon>
        <taxon>Pseudomonadati</taxon>
        <taxon>Pseudomonadota</taxon>
        <taxon>Alphaproteobacteria</taxon>
        <taxon>Caulobacterales</taxon>
        <taxon>Caulobacteraceae</taxon>
        <taxon>Phenylobacterium</taxon>
    </lineage>
</organism>
<feature type="compositionally biased region" description="Low complexity" evidence="1">
    <location>
        <begin position="37"/>
        <end position="51"/>
    </location>
</feature>
<protein>
    <submittedName>
        <fullName evidence="2">Uncharacterized protein</fullName>
    </submittedName>
</protein>
<accession>A0A974P1R2</accession>
<sequence length="59" mass="5780">MAIATVAGLILGGASKPNIREMTDLDGPQLLSGKSGSGSAPASGRRPAGPAMTARSPTM</sequence>
<proteinExistence type="predicted"/>
<feature type="region of interest" description="Disordered" evidence="1">
    <location>
        <begin position="15"/>
        <end position="59"/>
    </location>
</feature>